<evidence type="ECO:0000313" key="1">
    <source>
        <dbReference type="EMBL" id="PBK91062.1"/>
    </source>
</evidence>
<dbReference type="InParanoid" id="A0A2H3DHW4"/>
<organism evidence="1 2">
    <name type="scientific">Armillaria gallica</name>
    <name type="common">Bulbous honey fungus</name>
    <name type="synonym">Armillaria bulbosa</name>
    <dbReference type="NCBI Taxonomy" id="47427"/>
    <lineage>
        <taxon>Eukaryota</taxon>
        <taxon>Fungi</taxon>
        <taxon>Dikarya</taxon>
        <taxon>Basidiomycota</taxon>
        <taxon>Agaricomycotina</taxon>
        <taxon>Agaricomycetes</taxon>
        <taxon>Agaricomycetidae</taxon>
        <taxon>Agaricales</taxon>
        <taxon>Marasmiineae</taxon>
        <taxon>Physalacriaceae</taxon>
        <taxon>Armillaria</taxon>
    </lineage>
</organism>
<reference evidence="2" key="1">
    <citation type="journal article" date="2017" name="Nat. Ecol. Evol.">
        <title>Genome expansion and lineage-specific genetic innovations in the forest pathogenic fungi Armillaria.</title>
        <authorList>
            <person name="Sipos G."/>
            <person name="Prasanna A.N."/>
            <person name="Walter M.C."/>
            <person name="O'Connor E."/>
            <person name="Balint B."/>
            <person name="Krizsan K."/>
            <person name="Kiss B."/>
            <person name="Hess J."/>
            <person name="Varga T."/>
            <person name="Slot J."/>
            <person name="Riley R."/>
            <person name="Boka B."/>
            <person name="Rigling D."/>
            <person name="Barry K."/>
            <person name="Lee J."/>
            <person name="Mihaltcheva S."/>
            <person name="LaButti K."/>
            <person name="Lipzen A."/>
            <person name="Waldron R."/>
            <person name="Moloney N.M."/>
            <person name="Sperisen C."/>
            <person name="Kredics L."/>
            <person name="Vagvoelgyi C."/>
            <person name="Patrignani A."/>
            <person name="Fitzpatrick D."/>
            <person name="Nagy I."/>
            <person name="Doyle S."/>
            <person name="Anderson J.B."/>
            <person name="Grigoriev I.V."/>
            <person name="Gueldener U."/>
            <person name="Muensterkoetter M."/>
            <person name="Nagy L.G."/>
        </authorList>
    </citation>
    <scope>NUCLEOTIDE SEQUENCE [LARGE SCALE GENOMIC DNA]</scope>
    <source>
        <strain evidence="2">Ar21-2</strain>
    </source>
</reference>
<proteinExistence type="predicted"/>
<name>A0A2H3DHW4_ARMGA</name>
<dbReference type="AlphaFoldDB" id="A0A2H3DHW4"/>
<dbReference type="Proteomes" id="UP000217790">
    <property type="component" value="Unassembled WGS sequence"/>
</dbReference>
<evidence type="ECO:0000313" key="2">
    <source>
        <dbReference type="Proteomes" id="UP000217790"/>
    </source>
</evidence>
<accession>A0A2H3DHW4</accession>
<sequence>MCYTLWLRNIQRQISTKDVAVSTFRSLRIWVNHNAYIQAKPIRDAPRWSVAQTAQTGNGAEEDTDINVEISESGGSPADQIGYDGTLSSWSTFRKSPPFASTGACLTSQNVKFGLEDDVGEDVVWRAAYHTYGIPCQHRLVNCDVMDYMAISVDRSPMPALHEEVAPQLCGEKTYVVEVEVLGAQHRISPYRQTYRSDSDISAYYAGIYNDRHLRTLSYNIDRASEKPCQNPTDTLRQRAPPGPLVLAIHPSARRLSEDQCHRFDSHPFPRYDTRRPLVTCEWKGETVSGFVNVSGRYRMRIAMKSRIGNENGFRLLNLKTFEIKIDP</sequence>
<dbReference type="OrthoDB" id="9988524at2759"/>
<dbReference type="EMBL" id="KZ293663">
    <property type="protein sequence ID" value="PBK91062.1"/>
    <property type="molecule type" value="Genomic_DNA"/>
</dbReference>
<gene>
    <name evidence="1" type="ORF">ARMGADRAFT_1032131</name>
</gene>
<keyword evidence="2" id="KW-1185">Reference proteome</keyword>
<protein>
    <submittedName>
        <fullName evidence="1">Uncharacterized protein</fullName>
    </submittedName>
</protein>